<dbReference type="PANTHER" id="PTHR37315">
    <property type="entry name" value="UPF0311 PROTEIN BLR7842"/>
    <property type="match status" value="1"/>
</dbReference>
<name>A0ABT3TDY1_9GAMM</name>
<evidence type="ECO:0000313" key="2">
    <source>
        <dbReference type="Proteomes" id="UP001143362"/>
    </source>
</evidence>
<dbReference type="PANTHER" id="PTHR37315:SF1">
    <property type="entry name" value="UPF0311 PROTEIN BLR7842"/>
    <property type="match status" value="1"/>
</dbReference>
<reference evidence="1" key="1">
    <citation type="submission" date="2019-02" db="EMBL/GenBank/DDBJ databases">
        <authorList>
            <person name="Li S.-H."/>
        </authorList>
    </citation>
    <scope>NUCLEOTIDE SEQUENCE</scope>
    <source>
        <strain evidence="1">IMCC14734</strain>
    </source>
</reference>
<dbReference type="Proteomes" id="UP001143362">
    <property type="component" value="Unassembled WGS sequence"/>
</dbReference>
<accession>A0ABT3TDY1</accession>
<protein>
    <submittedName>
        <fullName evidence="1">DUF3237 domain-containing protein</fullName>
    </submittedName>
</protein>
<keyword evidence="2" id="KW-1185">Reference proteome</keyword>
<evidence type="ECO:0000313" key="1">
    <source>
        <dbReference type="EMBL" id="MCX2980516.1"/>
    </source>
</evidence>
<organism evidence="1 2">
    <name type="scientific">Candidatus Litorirhabdus singularis</name>
    <dbReference type="NCBI Taxonomy" id="2518993"/>
    <lineage>
        <taxon>Bacteria</taxon>
        <taxon>Pseudomonadati</taxon>
        <taxon>Pseudomonadota</taxon>
        <taxon>Gammaproteobacteria</taxon>
        <taxon>Cellvibrionales</taxon>
        <taxon>Halieaceae</taxon>
        <taxon>Candidatus Litorirhabdus</taxon>
    </lineage>
</organism>
<dbReference type="InterPro" id="IPR020915">
    <property type="entry name" value="UPF0311"/>
</dbReference>
<dbReference type="Pfam" id="PF11578">
    <property type="entry name" value="DUF3237"/>
    <property type="match status" value="1"/>
</dbReference>
<dbReference type="EMBL" id="SHNN01000001">
    <property type="protein sequence ID" value="MCX2980516.1"/>
    <property type="molecule type" value="Genomic_DNA"/>
</dbReference>
<dbReference type="Gene3D" id="2.40.160.20">
    <property type="match status" value="1"/>
</dbReference>
<gene>
    <name evidence="1" type="ORF">EYC98_06460</name>
</gene>
<comment type="caution">
    <text evidence="1">The sequence shown here is derived from an EMBL/GenBank/DDBJ whole genome shotgun (WGS) entry which is preliminary data.</text>
</comment>
<sequence length="133" mass="14344">MKVQLSEPVVVGGGPKGTRMVIDVPSAELRGERINAELATGDAADWATVNEEMKLAALDVRLTLKTDDGAFIYVEYSGRMDMETGLLAVAPTFETGAPQYSWLNRVQAVAAGAIDPESGMLIYTIYEARPVHD</sequence>
<proteinExistence type="predicted"/>